<feature type="compositionally biased region" description="Low complexity" evidence="1">
    <location>
        <begin position="95"/>
        <end position="107"/>
    </location>
</feature>
<evidence type="ECO:0000256" key="2">
    <source>
        <dbReference type="SAM" id="Phobius"/>
    </source>
</evidence>
<organism evidence="3 4">
    <name type="scientific">Macrophomina phaseolina (strain MS6)</name>
    <name type="common">Charcoal rot fungus</name>
    <dbReference type="NCBI Taxonomy" id="1126212"/>
    <lineage>
        <taxon>Eukaryota</taxon>
        <taxon>Fungi</taxon>
        <taxon>Dikarya</taxon>
        <taxon>Ascomycota</taxon>
        <taxon>Pezizomycotina</taxon>
        <taxon>Dothideomycetes</taxon>
        <taxon>Dothideomycetes incertae sedis</taxon>
        <taxon>Botryosphaeriales</taxon>
        <taxon>Botryosphaeriaceae</taxon>
        <taxon>Macrophomina</taxon>
    </lineage>
</organism>
<dbReference type="VEuPathDB" id="FungiDB:MPH_03798"/>
<dbReference type="InParanoid" id="K2S938"/>
<comment type="caution">
    <text evidence="3">The sequence shown here is derived from an EMBL/GenBank/DDBJ whole genome shotgun (WGS) entry which is preliminary data.</text>
</comment>
<reference evidence="3 4" key="1">
    <citation type="journal article" date="2012" name="BMC Genomics">
        <title>Tools to kill: Genome of one of the most destructive plant pathogenic fungi Macrophomina phaseolina.</title>
        <authorList>
            <person name="Islam M.S."/>
            <person name="Haque M.S."/>
            <person name="Islam M.M."/>
            <person name="Emdad E.M."/>
            <person name="Halim A."/>
            <person name="Hossen Q.M.M."/>
            <person name="Hossain M.Z."/>
            <person name="Ahmed B."/>
            <person name="Rahim S."/>
            <person name="Rahman M.S."/>
            <person name="Alam M.M."/>
            <person name="Hou S."/>
            <person name="Wan X."/>
            <person name="Saito J.A."/>
            <person name="Alam M."/>
        </authorList>
    </citation>
    <scope>NUCLEOTIDE SEQUENCE [LARGE SCALE GENOMIC DNA]</scope>
    <source>
        <strain evidence="3 4">MS6</strain>
    </source>
</reference>
<feature type="region of interest" description="Disordered" evidence="1">
    <location>
        <begin position="63"/>
        <end position="108"/>
    </location>
</feature>
<proteinExistence type="predicted"/>
<evidence type="ECO:0000256" key="1">
    <source>
        <dbReference type="SAM" id="MobiDB-lite"/>
    </source>
</evidence>
<name>K2S938_MACPH</name>
<evidence type="ECO:0000313" key="4">
    <source>
        <dbReference type="Proteomes" id="UP000007129"/>
    </source>
</evidence>
<dbReference type="HOGENOM" id="CLU_1133768_0_0_1"/>
<keyword evidence="2" id="KW-0472">Membrane</keyword>
<keyword evidence="2" id="KW-1133">Transmembrane helix</keyword>
<evidence type="ECO:0000313" key="3">
    <source>
        <dbReference type="EMBL" id="EKG18914.1"/>
    </source>
</evidence>
<keyword evidence="2" id="KW-0812">Transmembrane</keyword>
<dbReference type="EMBL" id="AHHD01000169">
    <property type="protein sequence ID" value="EKG18914.1"/>
    <property type="molecule type" value="Genomic_DNA"/>
</dbReference>
<accession>K2S938</accession>
<dbReference type="Proteomes" id="UP000007129">
    <property type="component" value="Unassembled WGS sequence"/>
</dbReference>
<dbReference type="AlphaFoldDB" id="K2S938"/>
<protein>
    <submittedName>
        <fullName evidence="3">Uncharacterized protein</fullName>
    </submittedName>
</protein>
<gene>
    <name evidence="3" type="ORF">MPH_03798</name>
</gene>
<sequence>MNTAKADLLLAEHPTTERKNMSWLFEQLLNSELDRAVVILRNTPRHKRLANLEMLVASKIRQRPQNYPAPIRHREPSPLRRRRYSLREPTPTPSPTSSSYSTRPTGSTRREKAQAAVILILVMVIVVLLTRLSSPRSVSEISHSAKDSIDSVLISGVDGLNSRMRGAFSHMDDVKAKVEEVVPSYANPKVIQDQLADALRRKRHCEELLEEYYPMKPGPERDAKEAKLEQLKKKGYCKTIYVPSS</sequence>
<feature type="transmembrane region" description="Helical" evidence="2">
    <location>
        <begin position="113"/>
        <end position="132"/>
    </location>
</feature>